<evidence type="ECO:0000313" key="2">
    <source>
        <dbReference type="Proteomes" id="UP000237271"/>
    </source>
</evidence>
<evidence type="ECO:0000313" key="1">
    <source>
        <dbReference type="EMBL" id="POM66152.1"/>
    </source>
</evidence>
<organism evidence="1 2">
    <name type="scientific">Phytophthora palmivora</name>
    <dbReference type="NCBI Taxonomy" id="4796"/>
    <lineage>
        <taxon>Eukaryota</taxon>
        <taxon>Sar</taxon>
        <taxon>Stramenopiles</taxon>
        <taxon>Oomycota</taxon>
        <taxon>Peronosporomycetes</taxon>
        <taxon>Peronosporales</taxon>
        <taxon>Peronosporaceae</taxon>
        <taxon>Phytophthora</taxon>
    </lineage>
</organism>
<sequence>MVYTPRKRSSQHLDEMEAMRTGDSEVMNTIPVFGLTKTKYRRSLNIRTRCFGALMESLRCLDHKVIATGCSGTVNVKHD</sequence>
<proteinExistence type="predicted"/>
<dbReference type="AlphaFoldDB" id="A0A2P4XKS6"/>
<accession>A0A2P4XKS6</accession>
<dbReference type="EMBL" id="NCKW01009723">
    <property type="protein sequence ID" value="POM66152.1"/>
    <property type="molecule type" value="Genomic_DNA"/>
</dbReference>
<name>A0A2P4XKS6_9STRA</name>
<keyword evidence="2" id="KW-1185">Reference proteome</keyword>
<protein>
    <submittedName>
        <fullName evidence="1">Uncharacterized protein</fullName>
    </submittedName>
</protein>
<reference evidence="1 2" key="1">
    <citation type="journal article" date="2017" name="Genome Biol. Evol.">
        <title>Phytophthora megakarya and P. palmivora, closely related causal agents of cacao black pod rot, underwent increases in genome sizes and gene numbers by different mechanisms.</title>
        <authorList>
            <person name="Ali S.S."/>
            <person name="Shao J."/>
            <person name="Lary D.J."/>
            <person name="Kronmiller B."/>
            <person name="Shen D."/>
            <person name="Strem M.D."/>
            <person name="Amoako-Attah I."/>
            <person name="Akrofi A.Y."/>
            <person name="Begoude B.A."/>
            <person name="Ten Hoopen G.M."/>
            <person name="Coulibaly K."/>
            <person name="Kebe B.I."/>
            <person name="Melnick R.L."/>
            <person name="Guiltinan M.J."/>
            <person name="Tyler B.M."/>
            <person name="Meinhardt L.W."/>
            <person name="Bailey B.A."/>
        </authorList>
    </citation>
    <scope>NUCLEOTIDE SEQUENCE [LARGE SCALE GENOMIC DNA]</scope>
    <source>
        <strain evidence="2">sbr112.9</strain>
    </source>
</reference>
<gene>
    <name evidence="1" type="ORF">PHPALM_18038</name>
</gene>
<dbReference type="Proteomes" id="UP000237271">
    <property type="component" value="Unassembled WGS sequence"/>
</dbReference>
<comment type="caution">
    <text evidence="1">The sequence shown here is derived from an EMBL/GenBank/DDBJ whole genome shotgun (WGS) entry which is preliminary data.</text>
</comment>